<evidence type="ECO:0000313" key="1">
    <source>
        <dbReference type="EMBL" id="CAA7031770.1"/>
    </source>
</evidence>
<dbReference type="Proteomes" id="UP000467841">
    <property type="component" value="Unassembled WGS sequence"/>
</dbReference>
<name>A0A6D2IN10_9BRAS</name>
<proteinExistence type="predicted"/>
<dbReference type="EMBL" id="CACVBM020001111">
    <property type="protein sequence ID" value="CAA7031770.1"/>
    <property type="molecule type" value="Genomic_DNA"/>
</dbReference>
<evidence type="ECO:0008006" key="3">
    <source>
        <dbReference type="Google" id="ProtNLM"/>
    </source>
</evidence>
<organism evidence="1 2">
    <name type="scientific">Microthlaspi erraticum</name>
    <dbReference type="NCBI Taxonomy" id="1685480"/>
    <lineage>
        <taxon>Eukaryota</taxon>
        <taxon>Viridiplantae</taxon>
        <taxon>Streptophyta</taxon>
        <taxon>Embryophyta</taxon>
        <taxon>Tracheophyta</taxon>
        <taxon>Spermatophyta</taxon>
        <taxon>Magnoliopsida</taxon>
        <taxon>eudicotyledons</taxon>
        <taxon>Gunneridae</taxon>
        <taxon>Pentapetalae</taxon>
        <taxon>rosids</taxon>
        <taxon>malvids</taxon>
        <taxon>Brassicales</taxon>
        <taxon>Brassicaceae</taxon>
        <taxon>Coluteocarpeae</taxon>
        <taxon>Microthlaspi</taxon>
    </lineage>
</organism>
<gene>
    <name evidence="1" type="ORF">MERR_LOCUS19005</name>
</gene>
<keyword evidence="2" id="KW-1185">Reference proteome</keyword>
<comment type="caution">
    <text evidence="1">The sequence shown here is derived from an EMBL/GenBank/DDBJ whole genome shotgun (WGS) entry which is preliminary data.</text>
</comment>
<dbReference type="AlphaFoldDB" id="A0A6D2IN10"/>
<evidence type="ECO:0000313" key="2">
    <source>
        <dbReference type="Proteomes" id="UP000467841"/>
    </source>
</evidence>
<sequence length="100" mass="11699">MEPHLFSDDTSKTIVWRSSFDEPINQIGTPEDAWRVPIDVEQDIVLCPESRRAAGRRRKRRYQTVEDKIRLSQGGQVKKRHMCSRCFKEGHNRATCDMPI</sequence>
<reference evidence="1" key="1">
    <citation type="submission" date="2020-01" db="EMBL/GenBank/DDBJ databases">
        <authorList>
            <person name="Mishra B."/>
        </authorList>
    </citation>
    <scope>NUCLEOTIDE SEQUENCE [LARGE SCALE GENOMIC DNA]</scope>
</reference>
<protein>
    <recommendedName>
        <fullName evidence="3">CCHC-type domain-containing protein</fullName>
    </recommendedName>
</protein>
<accession>A0A6D2IN10</accession>